<proteinExistence type="inferred from homology"/>
<accession>A0A495X1S7</accession>
<evidence type="ECO:0000313" key="5">
    <source>
        <dbReference type="Proteomes" id="UP000272729"/>
    </source>
</evidence>
<dbReference type="EMBL" id="RBXR01000001">
    <property type="protein sequence ID" value="RKT67817.1"/>
    <property type="molecule type" value="Genomic_DNA"/>
</dbReference>
<dbReference type="GO" id="GO:0008652">
    <property type="term" value="P:amino acid biosynthetic process"/>
    <property type="evidence" value="ECO:0007669"/>
    <property type="project" value="UniProtKB-ARBA"/>
</dbReference>
<dbReference type="Gene3D" id="3.30.470.10">
    <property type="match status" value="1"/>
</dbReference>
<dbReference type="Pfam" id="PF01063">
    <property type="entry name" value="Aminotran_4"/>
    <property type="match status" value="1"/>
</dbReference>
<comment type="similarity">
    <text evidence="2">Belongs to the class-IV pyridoxal-phosphate-dependent aminotransferase family.</text>
</comment>
<dbReference type="GO" id="GO:0008483">
    <property type="term" value="F:transaminase activity"/>
    <property type="evidence" value="ECO:0007669"/>
    <property type="project" value="UniProtKB-KW"/>
</dbReference>
<organism evidence="4 5">
    <name type="scientific">Saccharothrix variisporea</name>
    <dbReference type="NCBI Taxonomy" id="543527"/>
    <lineage>
        <taxon>Bacteria</taxon>
        <taxon>Bacillati</taxon>
        <taxon>Actinomycetota</taxon>
        <taxon>Actinomycetes</taxon>
        <taxon>Pseudonocardiales</taxon>
        <taxon>Pseudonocardiaceae</taxon>
        <taxon>Saccharothrix</taxon>
    </lineage>
</organism>
<keyword evidence="4" id="KW-0808">Transferase</keyword>
<dbReference type="InterPro" id="IPR043132">
    <property type="entry name" value="BCAT-like_C"/>
</dbReference>
<evidence type="ECO:0000256" key="3">
    <source>
        <dbReference type="ARBA" id="ARBA00022898"/>
    </source>
</evidence>
<dbReference type="Gene3D" id="3.20.10.10">
    <property type="entry name" value="D-amino Acid Aminotransferase, subunit A, domain 2"/>
    <property type="match status" value="1"/>
</dbReference>
<dbReference type="SUPFAM" id="SSF56752">
    <property type="entry name" value="D-aminoacid aminotransferase-like PLP-dependent enzymes"/>
    <property type="match status" value="1"/>
</dbReference>
<dbReference type="Proteomes" id="UP000272729">
    <property type="component" value="Unassembled WGS sequence"/>
</dbReference>
<reference evidence="4 5" key="1">
    <citation type="submission" date="2018-10" db="EMBL/GenBank/DDBJ databases">
        <title>Sequencing the genomes of 1000 actinobacteria strains.</title>
        <authorList>
            <person name="Klenk H.-P."/>
        </authorList>
    </citation>
    <scope>NUCLEOTIDE SEQUENCE [LARGE SCALE GENOMIC DNA]</scope>
    <source>
        <strain evidence="4 5">DSM 43911</strain>
    </source>
</reference>
<dbReference type="FunFam" id="3.20.10.10:FF:000002">
    <property type="entry name" value="D-alanine aminotransferase"/>
    <property type="match status" value="1"/>
</dbReference>
<keyword evidence="4" id="KW-0032">Aminotransferase</keyword>
<dbReference type="GO" id="GO:0046394">
    <property type="term" value="P:carboxylic acid biosynthetic process"/>
    <property type="evidence" value="ECO:0007669"/>
    <property type="project" value="UniProtKB-ARBA"/>
</dbReference>
<evidence type="ECO:0000313" key="4">
    <source>
        <dbReference type="EMBL" id="RKT67817.1"/>
    </source>
</evidence>
<evidence type="ECO:0000256" key="2">
    <source>
        <dbReference type="ARBA" id="ARBA00009320"/>
    </source>
</evidence>
<dbReference type="InterPro" id="IPR036038">
    <property type="entry name" value="Aminotransferase-like"/>
</dbReference>
<name>A0A495X1S7_9PSEU</name>
<dbReference type="OrthoDB" id="9804984at2"/>
<dbReference type="AlphaFoldDB" id="A0A495X1S7"/>
<keyword evidence="3" id="KW-0663">Pyridoxal phosphate</keyword>
<sequence length="296" mass="33365">MTDSSGVAFVDGRFCPVEEARIPVLDLAVTKGDSTYDVVHVWQGRFFRLDDHLDRFEASMKALRLDPGLDRRRIEDVLHECVSRAGLRDAYVSMTCTRGRQTVPGSRDLRTTRNGFYAYAVPFVWIATPERQERGVSLWISSRPRIAPESVDPAVKNYHWLDIQMAQFEAYDHGAELVVLRDMAGGITEGAGYNVFAYVDDRWLTPGSGVLRGITRQTVLELLADDRVEEGHLSEEALLRAEEVLVTSTAGGVMPVTEVNGRPVGSGLPGPRTRRLRESYWARHADERWTTPVRYR</sequence>
<dbReference type="InterPro" id="IPR050571">
    <property type="entry name" value="Class-IV_PLP-Dep_Aminotrnsfr"/>
</dbReference>
<dbReference type="PANTHER" id="PTHR42743">
    <property type="entry name" value="AMINO-ACID AMINOTRANSFERASE"/>
    <property type="match status" value="1"/>
</dbReference>
<dbReference type="RefSeq" id="WP_121218368.1">
    <property type="nucleotide sequence ID" value="NZ_JBIUBA010000030.1"/>
</dbReference>
<dbReference type="InterPro" id="IPR043131">
    <property type="entry name" value="BCAT-like_N"/>
</dbReference>
<comment type="cofactor">
    <cofactor evidence="1">
        <name>pyridoxal 5'-phosphate</name>
        <dbReference type="ChEBI" id="CHEBI:597326"/>
    </cofactor>
</comment>
<dbReference type="PANTHER" id="PTHR42743:SF11">
    <property type="entry name" value="AMINODEOXYCHORISMATE LYASE"/>
    <property type="match status" value="1"/>
</dbReference>
<keyword evidence="5" id="KW-1185">Reference proteome</keyword>
<protein>
    <submittedName>
        <fullName evidence="4">Branched chain amino acid aminotransferase</fullName>
    </submittedName>
</protein>
<gene>
    <name evidence="4" type="ORF">DFJ66_0993</name>
</gene>
<comment type="caution">
    <text evidence="4">The sequence shown here is derived from an EMBL/GenBank/DDBJ whole genome shotgun (WGS) entry which is preliminary data.</text>
</comment>
<dbReference type="InterPro" id="IPR001544">
    <property type="entry name" value="Aminotrans_IV"/>
</dbReference>
<evidence type="ECO:0000256" key="1">
    <source>
        <dbReference type="ARBA" id="ARBA00001933"/>
    </source>
</evidence>